<dbReference type="InterPro" id="IPR022641">
    <property type="entry name" value="CheR_N"/>
</dbReference>
<dbReference type="Proteomes" id="UP000310016">
    <property type="component" value="Unassembled WGS sequence"/>
</dbReference>
<dbReference type="SMART" id="SM00138">
    <property type="entry name" value="MeTrc"/>
    <property type="match status" value="1"/>
</dbReference>
<dbReference type="InterPro" id="IPR022642">
    <property type="entry name" value="CheR_C"/>
</dbReference>
<dbReference type="InterPro" id="IPR036804">
    <property type="entry name" value="CheR_N_sf"/>
</dbReference>
<dbReference type="Gene3D" id="3.40.50.150">
    <property type="entry name" value="Vaccinia Virus protein VP39"/>
    <property type="match status" value="1"/>
</dbReference>
<dbReference type="Pfam" id="PF01739">
    <property type="entry name" value="CheR"/>
    <property type="match status" value="1"/>
</dbReference>
<keyword evidence="9" id="KW-1185">Reference proteome</keyword>
<evidence type="ECO:0000256" key="6">
    <source>
        <dbReference type="PIRSR" id="PIRSR000410-1"/>
    </source>
</evidence>
<feature type="domain" description="CheR-type methyltransferase" evidence="7">
    <location>
        <begin position="3"/>
        <end position="273"/>
    </location>
</feature>
<organism evidence="8 9">
    <name type="scientific">Chitiniphilus eburneus</name>
    <dbReference type="NCBI Taxonomy" id="2571148"/>
    <lineage>
        <taxon>Bacteria</taxon>
        <taxon>Pseudomonadati</taxon>
        <taxon>Pseudomonadota</taxon>
        <taxon>Betaproteobacteria</taxon>
        <taxon>Neisseriales</taxon>
        <taxon>Chitinibacteraceae</taxon>
        <taxon>Chitiniphilus</taxon>
    </lineage>
</organism>
<dbReference type="InterPro" id="IPR000780">
    <property type="entry name" value="CheR_MeTrfase"/>
</dbReference>
<comment type="caution">
    <text evidence="8">The sequence shown here is derived from an EMBL/GenBank/DDBJ whole genome shotgun (WGS) entry which is preliminary data.</text>
</comment>
<evidence type="ECO:0000256" key="3">
    <source>
        <dbReference type="ARBA" id="ARBA00022679"/>
    </source>
</evidence>
<keyword evidence="2 5" id="KW-0489">Methyltransferase</keyword>
<protein>
    <recommendedName>
        <fullName evidence="5">Chemotaxis protein methyltransferase</fullName>
        <ecNumber evidence="5">2.1.1.80</ecNumber>
    </recommendedName>
</protein>
<proteinExistence type="predicted"/>
<evidence type="ECO:0000313" key="9">
    <source>
        <dbReference type="Proteomes" id="UP000310016"/>
    </source>
</evidence>
<dbReference type="InterPro" id="IPR029063">
    <property type="entry name" value="SAM-dependent_MTases_sf"/>
</dbReference>
<keyword evidence="3 5" id="KW-0808">Transferase</keyword>
<feature type="binding site" evidence="6">
    <location>
        <position position="143"/>
    </location>
    <ligand>
        <name>S-adenosyl-L-methionine</name>
        <dbReference type="ChEBI" id="CHEBI:59789"/>
    </ligand>
</feature>
<feature type="binding site" evidence="6">
    <location>
        <position position="80"/>
    </location>
    <ligand>
        <name>S-adenosyl-L-methionine</name>
        <dbReference type="ChEBI" id="CHEBI:59789"/>
    </ligand>
</feature>
<feature type="binding site" evidence="6">
    <location>
        <begin position="218"/>
        <end position="219"/>
    </location>
    <ligand>
        <name>S-adenosyl-L-methionine</name>
        <dbReference type="ChEBI" id="CHEBI:59789"/>
    </ligand>
</feature>
<feature type="binding site" evidence="6">
    <location>
        <position position="86"/>
    </location>
    <ligand>
        <name>S-adenosyl-L-methionine</name>
        <dbReference type="ChEBI" id="CHEBI:59789"/>
    </ligand>
</feature>
<dbReference type="Gene3D" id="1.10.155.10">
    <property type="entry name" value="Chemotaxis receptor methyltransferase CheR, N-terminal domain"/>
    <property type="match status" value="1"/>
</dbReference>
<dbReference type="PANTHER" id="PTHR24422">
    <property type="entry name" value="CHEMOTAXIS PROTEIN METHYLTRANSFERASE"/>
    <property type="match status" value="1"/>
</dbReference>
<dbReference type="EMBL" id="SUMF01000001">
    <property type="protein sequence ID" value="TJZ79001.1"/>
    <property type="molecule type" value="Genomic_DNA"/>
</dbReference>
<dbReference type="Pfam" id="PF03705">
    <property type="entry name" value="CheR_N"/>
    <property type="match status" value="1"/>
</dbReference>
<dbReference type="CDD" id="cd02440">
    <property type="entry name" value="AdoMet_MTases"/>
    <property type="match status" value="1"/>
</dbReference>
<evidence type="ECO:0000256" key="4">
    <source>
        <dbReference type="ARBA" id="ARBA00022691"/>
    </source>
</evidence>
<dbReference type="GO" id="GO:0032259">
    <property type="term" value="P:methylation"/>
    <property type="evidence" value="ECO:0007669"/>
    <property type="project" value="UniProtKB-KW"/>
</dbReference>
<evidence type="ECO:0000259" key="7">
    <source>
        <dbReference type="PROSITE" id="PS50123"/>
    </source>
</evidence>
<dbReference type="PROSITE" id="PS50123">
    <property type="entry name" value="CHER"/>
    <property type="match status" value="1"/>
</dbReference>
<dbReference type="OrthoDB" id="9816309at2"/>
<dbReference type="RefSeq" id="WP_136771516.1">
    <property type="nucleotide sequence ID" value="NZ_CP156074.1"/>
</dbReference>
<comment type="function">
    <text evidence="5">Methylation of the membrane-bound methyl-accepting chemotaxis proteins (MCP) to form gamma-glutamyl methyl ester residues in MCP.</text>
</comment>
<evidence type="ECO:0000256" key="2">
    <source>
        <dbReference type="ARBA" id="ARBA00022603"/>
    </source>
</evidence>
<accession>A0A4U0QC56</accession>
<dbReference type="InterPro" id="IPR050903">
    <property type="entry name" value="Bact_Chemotaxis_MeTrfase"/>
</dbReference>
<dbReference type="AlphaFoldDB" id="A0A4U0QC56"/>
<gene>
    <name evidence="8" type="ORF">FAZ21_01570</name>
</gene>
<feature type="binding site" evidence="6">
    <location>
        <position position="82"/>
    </location>
    <ligand>
        <name>S-adenosyl-L-methionine</name>
        <dbReference type="ChEBI" id="CHEBI:59789"/>
    </ligand>
</feature>
<feature type="binding site" evidence="6">
    <location>
        <position position="120"/>
    </location>
    <ligand>
        <name>S-adenosyl-L-methionine</name>
        <dbReference type="ChEBI" id="CHEBI:59789"/>
    </ligand>
</feature>
<sequence>MIVAQPPVTLTAEELKLFQALFKQHIGLHLSEGKKALVAARLAKRIAELELASFRDYHRLIAGPGGERERQYAIDLVTTNETYFFRETKHFDFLRQRILAQWPSSQPFRVWSAASSSGEEAYSLAMLLHDQLGERDWSIFGSDISQRVLARARRGLYPMARGEKIPPDYLKRYCLRGQGEYTGQFLVSKPLRERITFSQLNLTALPQRLGPFDLVLLRNVIIYFDLQTKINVVNNVVRHLRPGGYLFVGHSESLHGMPVALETVVPSVYRKPL</sequence>
<comment type="catalytic activity">
    <reaction evidence="1 5">
        <text>L-glutamyl-[protein] + S-adenosyl-L-methionine = [protein]-L-glutamate 5-O-methyl ester + S-adenosyl-L-homocysteine</text>
        <dbReference type="Rhea" id="RHEA:24452"/>
        <dbReference type="Rhea" id="RHEA-COMP:10208"/>
        <dbReference type="Rhea" id="RHEA-COMP:10311"/>
        <dbReference type="ChEBI" id="CHEBI:29973"/>
        <dbReference type="ChEBI" id="CHEBI:57856"/>
        <dbReference type="ChEBI" id="CHEBI:59789"/>
        <dbReference type="ChEBI" id="CHEBI:82795"/>
        <dbReference type="EC" id="2.1.1.80"/>
    </reaction>
</comment>
<evidence type="ECO:0000256" key="5">
    <source>
        <dbReference type="PIRNR" id="PIRNR000410"/>
    </source>
</evidence>
<keyword evidence="4 5" id="KW-0949">S-adenosyl-L-methionine</keyword>
<dbReference type="PRINTS" id="PR00996">
    <property type="entry name" value="CHERMTFRASE"/>
</dbReference>
<evidence type="ECO:0000313" key="8">
    <source>
        <dbReference type="EMBL" id="TJZ79001.1"/>
    </source>
</evidence>
<feature type="binding site" evidence="6">
    <location>
        <begin position="201"/>
        <end position="202"/>
    </location>
    <ligand>
        <name>S-adenosyl-L-methionine</name>
        <dbReference type="ChEBI" id="CHEBI:59789"/>
    </ligand>
</feature>
<dbReference type="SUPFAM" id="SSF47757">
    <property type="entry name" value="Chemotaxis receptor methyltransferase CheR, N-terminal domain"/>
    <property type="match status" value="1"/>
</dbReference>
<reference evidence="8 9" key="1">
    <citation type="submission" date="2019-04" db="EMBL/GenBank/DDBJ databases">
        <title>Chitiniphilus eburnea sp. nov., a novel chitinolytic bacterium isolated from aquaculture sludge.</title>
        <authorList>
            <person name="Sheng M."/>
        </authorList>
    </citation>
    <scope>NUCLEOTIDE SEQUENCE [LARGE SCALE GENOMIC DNA]</scope>
    <source>
        <strain evidence="8 9">HX-2-15</strain>
    </source>
</reference>
<dbReference type="PANTHER" id="PTHR24422:SF26">
    <property type="entry name" value="CHEMOTAXIS PROTEIN METHYLTRANSFERASE"/>
    <property type="match status" value="1"/>
</dbReference>
<name>A0A4U0QC56_9NEIS</name>
<dbReference type="InterPro" id="IPR026024">
    <property type="entry name" value="Chemotaxis_MeTrfase_CheR"/>
</dbReference>
<dbReference type="GO" id="GO:0008983">
    <property type="term" value="F:protein-glutamate O-methyltransferase activity"/>
    <property type="evidence" value="ECO:0007669"/>
    <property type="project" value="UniProtKB-EC"/>
</dbReference>
<dbReference type="SUPFAM" id="SSF53335">
    <property type="entry name" value="S-adenosyl-L-methionine-dependent methyltransferases"/>
    <property type="match status" value="1"/>
</dbReference>
<dbReference type="PIRSF" id="PIRSF000410">
    <property type="entry name" value="CheR"/>
    <property type="match status" value="1"/>
</dbReference>
<dbReference type="EC" id="2.1.1.80" evidence="5"/>
<evidence type="ECO:0000256" key="1">
    <source>
        <dbReference type="ARBA" id="ARBA00001541"/>
    </source>
</evidence>